<protein>
    <recommendedName>
        <fullName evidence="5">FAD/NAD(P)-binding domain-containing protein</fullName>
    </recommendedName>
</protein>
<dbReference type="PRINTS" id="PR00411">
    <property type="entry name" value="PNDRDTASEI"/>
</dbReference>
<feature type="domain" description="FAD/NAD(P)-binding" evidence="5">
    <location>
        <begin position="18"/>
        <end position="299"/>
    </location>
</feature>
<dbReference type="AlphaFoldDB" id="A0A428SZK3"/>
<dbReference type="GO" id="GO:0005737">
    <property type="term" value="C:cytoplasm"/>
    <property type="evidence" value="ECO:0007669"/>
    <property type="project" value="TreeGrafter"/>
</dbReference>
<dbReference type="Pfam" id="PF07992">
    <property type="entry name" value="Pyr_redox_2"/>
    <property type="match status" value="1"/>
</dbReference>
<keyword evidence="3" id="KW-0274">FAD</keyword>
<comment type="similarity">
    <text evidence="1">Belongs to the FAD-dependent oxidoreductase family.</text>
</comment>
<evidence type="ECO:0000256" key="4">
    <source>
        <dbReference type="ARBA" id="ARBA00023002"/>
    </source>
</evidence>
<gene>
    <name evidence="6" type="ORF">CEP52_012256</name>
</gene>
<evidence type="ECO:0000256" key="1">
    <source>
        <dbReference type="ARBA" id="ARBA00006442"/>
    </source>
</evidence>
<proteinExistence type="inferred from homology"/>
<dbReference type="SUPFAM" id="SSF51905">
    <property type="entry name" value="FAD/NAD(P)-binding domain"/>
    <property type="match status" value="1"/>
</dbReference>
<dbReference type="InterPro" id="IPR023753">
    <property type="entry name" value="FAD/NAD-binding_dom"/>
</dbReference>
<dbReference type="PANTHER" id="PTHR43735:SF3">
    <property type="entry name" value="FERROPTOSIS SUPPRESSOR PROTEIN 1"/>
    <property type="match status" value="1"/>
</dbReference>
<organism evidence="6 7">
    <name type="scientific">Fusarium oligoseptatum</name>
    <dbReference type="NCBI Taxonomy" id="2604345"/>
    <lineage>
        <taxon>Eukaryota</taxon>
        <taxon>Fungi</taxon>
        <taxon>Dikarya</taxon>
        <taxon>Ascomycota</taxon>
        <taxon>Pezizomycotina</taxon>
        <taxon>Sordariomycetes</taxon>
        <taxon>Hypocreomycetidae</taxon>
        <taxon>Hypocreales</taxon>
        <taxon>Nectriaceae</taxon>
        <taxon>Fusarium</taxon>
        <taxon>Fusarium solani species complex</taxon>
    </lineage>
</organism>
<keyword evidence="7" id="KW-1185">Reference proteome</keyword>
<accession>A0A428SZK3</accession>
<evidence type="ECO:0000256" key="3">
    <source>
        <dbReference type="ARBA" id="ARBA00022827"/>
    </source>
</evidence>
<keyword evidence="2" id="KW-0285">Flavoprotein</keyword>
<dbReference type="GO" id="GO:0050660">
    <property type="term" value="F:flavin adenine dinucleotide binding"/>
    <property type="evidence" value="ECO:0007669"/>
    <property type="project" value="TreeGrafter"/>
</dbReference>
<keyword evidence="4" id="KW-0560">Oxidoreductase</keyword>
<dbReference type="EMBL" id="NKCK01000157">
    <property type="protein sequence ID" value="RSL95086.1"/>
    <property type="molecule type" value="Genomic_DNA"/>
</dbReference>
<dbReference type="GO" id="GO:0004174">
    <property type="term" value="F:electron-transferring-flavoprotein dehydrogenase activity"/>
    <property type="evidence" value="ECO:0007669"/>
    <property type="project" value="TreeGrafter"/>
</dbReference>
<name>A0A428SZK3_9HYPO</name>
<reference evidence="6 7" key="1">
    <citation type="submission" date="2017-06" db="EMBL/GenBank/DDBJ databases">
        <title>Comparative genomic analysis of Ambrosia Fusariam Clade fungi.</title>
        <authorList>
            <person name="Stajich J.E."/>
            <person name="Carrillo J."/>
            <person name="Kijimoto T."/>
            <person name="Eskalen A."/>
            <person name="O'Donnell K."/>
            <person name="Kasson M."/>
        </authorList>
    </citation>
    <scope>NUCLEOTIDE SEQUENCE [LARGE SCALE GENOMIC DNA]</scope>
    <source>
        <strain evidence="6 7">NRRL62579</strain>
    </source>
</reference>
<evidence type="ECO:0000313" key="7">
    <source>
        <dbReference type="Proteomes" id="UP000287144"/>
    </source>
</evidence>
<sequence>MEGNHDSAVKHLRPSLFLGGSLGGMAVTHRLLKYTRPHEEDLKVILVSKNSHFYWNLASVRAVIPGIIKDDQILAPIEPGLAQYPAGSVEFIVGAASAVDPAARTVRVDKDGPVLTYDHLVIATGADAADPALPWKACGSHEDLLASLHGTAAKVEKAKHIVIAGAGATGVELAGEIRYAFPSTTVVLISSDDHVVAGDQIAGCVEAELRRLGVEIRAGVRADAATELPDGKTRVTLSDGGVLETDLYLPTMGLRPNTGFLPKEWLNEHGYVDVDEEMRVKAAGEGVWAVGDVVSKPRAAFMITDAQAAGVAKNIDLALKGKPAQSVSGPLVDAFLCATGRSRGAGRLGVVPVPSLAVWAVKGRTLGMERTQKYADGSMW</sequence>
<dbReference type="Gene3D" id="3.50.50.100">
    <property type="match status" value="1"/>
</dbReference>
<dbReference type="STRING" id="1325735.A0A428SZK3"/>
<evidence type="ECO:0000259" key="5">
    <source>
        <dbReference type="Pfam" id="PF07992"/>
    </source>
</evidence>
<evidence type="ECO:0000313" key="6">
    <source>
        <dbReference type="EMBL" id="RSL95086.1"/>
    </source>
</evidence>
<dbReference type="PANTHER" id="PTHR43735">
    <property type="entry name" value="APOPTOSIS-INDUCING FACTOR 1"/>
    <property type="match status" value="1"/>
</dbReference>
<dbReference type="Proteomes" id="UP000287144">
    <property type="component" value="Unassembled WGS sequence"/>
</dbReference>
<dbReference type="PRINTS" id="PR00368">
    <property type="entry name" value="FADPNR"/>
</dbReference>
<dbReference type="InterPro" id="IPR036188">
    <property type="entry name" value="FAD/NAD-bd_sf"/>
</dbReference>
<comment type="caution">
    <text evidence="6">The sequence shown here is derived from an EMBL/GenBank/DDBJ whole genome shotgun (WGS) entry which is preliminary data.</text>
</comment>
<evidence type="ECO:0000256" key="2">
    <source>
        <dbReference type="ARBA" id="ARBA00022630"/>
    </source>
</evidence>